<dbReference type="GO" id="GO:0000981">
    <property type="term" value="F:DNA-binding transcription factor activity, RNA polymerase II-specific"/>
    <property type="evidence" value="ECO:0007669"/>
    <property type="project" value="TreeGrafter"/>
</dbReference>
<feature type="domain" description="C2H2-type" evidence="7">
    <location>
        <begin position="877"/>
        <end position="902"/>
    </location>
</feature>
<evidence type="ECO:0000256" key="1">
    <source>
        <dbReference type="ARBA" id="ARBA00022723"/>
    </source>
</evidence>
<evidence type="ECO:0000256" key="3">
    <source>
        <dbReference type="ARBA" id="ARBA00022771"/>
    </source>
</evidence>
<dbReference type="Pfam" id="PF00096">
    <property type="entry name" value="zf-C2H2"/>
    <property type="match status" value="3"/>
</dbReference>
<feature type="domain" description="C2H2-type" evidence="7">
    <location>
        <begin position="849"/>
        <end position="876"/>
    </location>
</feature>
<feature type="compositionally biased region" description="Basic and acidic residues" evidence="6">
    <location>
        <begin position="44"/>
        <end position="55"/>
    </location>
</feature>
<keyword evidence="2" id="KW-0677">Repeat</keyword>
<dbReference type="PROSITE" id="PS00028">
    <property type="entry name" value="ZINC_FINGER_C2H2_1"/>
    <property type="match status" value="4"/>
</dbReference>
<keyword evidence="1" id="KW-0479">Metal-binding</keyword>
<feature type="region of interest" description="Disordered" evidence="6">
    <location>
        <begin position="32"/>
        <end position="55"/>
    </location>
</feature>
<dbReference type="Gene3D" id="2.180.10.10">
    <property type="entry name" value="RHS repeat-associated core"/>
    <property type="match status" value="1"/>
</dbReference>
<proteinExistence type="predicted"/>
<evidence type="ECO:0000313" key="8">
    <source>
        <dbReference type="EMBL" id="VVN41624.1"/>
    </source>
</evidence>
<dbReference type="FunFam" id="3.30.160.60:FF:000624">
    <property type="entry name" value="zinc finger protein 697"/>
    <property type="match status" value="1"/>
</dbReference>
<reference evidence="8 9" key="1">
    <citation type="submission" date="2019-09" db="EMBL/GenBank/DDBJ databases">
        <authorList>
            <person name="Chandra G."/>
            <person name="Truman W A."/>
        </authorList>
    </citation>
    <scope>NUCLEOTIDE SEQUENCE [LARGE SCALE GENOMIC DNA]</scope>
    <source>
        <strain evidence="8">PS659</strain>
    </source>
</reference>
<feature type="domain" description="C2H2-type" evidence="7">
    <location>
        <begin position="793"/>
        <end position="820"/>
    </location>
</feature>
<evidence type="ECO:0000256" key="2">
    <source>
        <dbReference type="ARBA" id="ARBA00022737"/>
    </source>
</evidence>
<name>A0A5E6XLI2_PSEFL</name>
<evidence type="ECO:0000256" key="6">
    <source>
        <dbReference type="SAM" id="MobiDB-lite"/>
    </source>
</evidence>
<dbReference type="OrthoDB" id="5606250at2"/>
<gene>
    <name evidence="8" type="ORF">PS659_05485</name>
</gene>
<evidence type="ECO:0000259" key="7">
    <source>
        <dbReference type="PROSITE" id="PS50157"/>
    </source>
</evidence>
<feature type="compositionally biased region" description="Polar residues" evidence="6">
    <location>
        <begin position="771"/>
        <end position="786"/>
    </location>
</feature>
<dbReference type="Gene3D" id="3.30.160.60">
    <property type="entry name" value="Classic Zinc Finger"/>
    <property type="match status" value="4"/>
</dbReference>
<dbReference type="FunFam" id="3.30.160.60:FF:002343">
    <property type="entry name" value="Zinc finger protein 33A"/>
    <property type="match status" value="2"/>
</dbReference>
<dbReference type="GO" id="GO:0000978">
    <property type="term" value="F:RNA polymerase II cis-regulatory region sequence-specific DNA binding"/>
    <property type="evidence" value="ECO:0007669"/>
    <property type="project" value="TreeGrafter"/>
</dbReference>
<dbReference type="InterPro" id="IPR022385">
    <property type="entry name" value="Rhs_assc_core"/>
</dbReference>
<evidence type="ECO:0000313" key="9">
    <source>
        <dbReference type="Proteomes" id="UP000326729"/>
    </source>
</evidence>
<dbReference type="SUPFAM" id="SSF57667">
    <property type="entry name" value="beta-beta-alpha zinc fingers"/>
    <property type="match status" value="2"/>
</dbReference>
<sequence>MNRPNLHTHTPALTVIDPRGLAVRGVAYARSEVQQPAQPHVTRQKFDPQGREVERQDPRFFGEGLGPNRTSVPALSGSVLLNISVDAGWTLSLPGPANQVLQRWDSRSTAQHHYDGQLRPVAVIEQLEGETPRVVERFLYGGPAGSPRNQCGQLIRHDDPATTRHMPDYAVQGLPLLETSHYLESLEPVDWPAELEARDALLEGGAGLDSRWRYDALGEVIWQTDAMLNRRRFGRTCAGQLREAFLQPAGADEFALVSAIRYSAAGLVEEEQAGNGVITRAEFSPEDLRLQRLSAGRPGQPLRQDLHYAYDPVGNQVQVDDRAKPVTYFKNQRIDPVSTYAYDTRYRLIGATGREVYRAANDPHALVNYREEYEYDAGDNVVLLRHLGEQPFTRRWAVAGDSNRSLIHHDGDLPPDFANEFDGNGNQVHLLRGQRMHWDARNQLSQVAPVLRDDGPDDRELYRYGGGGKRLRKVRCALASGRTVLSEVRYLPGLEIHRAANGQERHVLEAEAGRNAVRLLHWVGTPPNGVDNDHLSYSLTDHLGSSLLELDEQGELLSEEGYLPFGGRAWWIEHHGAKASYKTHGYSGKERDATGLYYYGYRYYAPWQQRWINPDPAGEIDGLNLYCFVGNSPLRYVDRDGRMGEDELNEELLEFAKYLGDTYGKGNEEVDELVTEIAADGLVPGLPAQLAIDIPEPPPSPPAIMSPSAHEVRSASETLPGLEPSVSPRALPAVVLRAGEIPTTTDAIVVSYGLAPSTSGAASESVRNEPKPSTSAAAYSSGAEQANTGRKRHVCATCGRSLASDIALERHIRTHTGERPFKCDDCQKRFKLLHQLQAHKRIHTGEKPYKCGHCGVSFIDGSTLKRHQLTHTKERPFKCDDCDKTFTQSSHLKKHMWTHRTR</sequence>
<dbReference type="SMART" id="SM00355">
    <property type="entry name" value="ZnF_C2H2"/>
    <property type="match status" value="4"/>
</dbReference>
<evidence type="ECO:0000256" key="5">
    <source>
        <dbReference type="PROSITE-ProRule" id="PRU00042"/>
    </source>
</evidence>
<dbReference type="NCBIfam" id="TIGR03696">
    <property type="entry name" value="Rhs_assc_core"/>
    <property type="match status" value="1"/>
</dbReference>
<keyword evidence="3 5" id="KW-0863">Zinc-finger</keyword>
<feature type="region of interest" description="Disordered" evidence="6">
    <location>
        <begin position="759"/>
        <end position="786"/>
    </location>
</feature>
<evidence type="ECO:0000256" key="4">
    <source>
        <dbReference type="ARBA" id="ARBA00022833"/>
    </source>
</evidence>
<protein>
    <recommendedName>
        <fullName evidence="7">C2H2-type domain-containing protein</fullName>
    </recommendedName>
</protein>
<dbReference type="PANTHER" id="PTHR23235:SF142">
    <property type="entry name" value="ZINC FINGER PROTEIN 384"/>
    <property type="match status" value="1"/>
</dbReference>
<dbReference type="Proteomes" id="UP000326729">
    <property type="component" value="Unassembled WGS sequence"/>
</dbReference>
<dbReference type="EMBL" id="CABVGY010000045">
    <property type="protein sequence ID" value="VVN41624.1"/>
    <property type="molecule type" value="Genomic_DNA"/>
</dbReference>
<feature type="domain" description="C2H2-type" evidence="7">
    <location>
        <begin position="821"/>
        <end position="848"/>
    </location>
</feature>
<dbReference type="InterPro" id="IPR013087">
    <property type="entry name" value="Znf_C2H2_type"/>
</dbReference>
<dbReference type="RefSeq" id="WP_150718954.1">
    <property type="nucleotide sequence ID" value="NZ_CABVGY010000045.1"/>
</dbReference>
<keyword evidence="4" id="KW-0862">Zinc</keyword>
<dbReference type="PROSITE" id="PS50157">
    <property type="entry name" value="ZINC_FINGER_C2H2_2"/>
    <property type="match status" value="4"/>
</dbReference>
<organism evidence="8 9">
    <name type="scientific">Pseudomonas fluorescens</name>
    <dbReference type="NCBI Taxonomy" id="294"/>
    <lineage>
        <taxon>Bacteria</taxon>
        <taxon>Pseudomonadati</taxon>
        <taxon>Pseudomonadota</taxon>
        <taxon>Gammaproteobacteria</taxon>
        <taxon>Pseudomonadales</taxon>
        <taxon>Pseudomonadaceae</taxon>
        <taxon>Pseudomonas</taxon>
    </lineage>
</organism>
<accession>A0A5E6XLI2</accession>
<dbReference type="PANTHER" id="PTHR23235">
    <property type="entry name" value="KRUEPPEL-LIKE TRANSCRIPTION FACTOR"/>
    <property type="match status" value="1"/>
</dbReference>
<dbReference type="AlphaFoldDB" id="A0A5E6XLI2"/>
<dbReference type="InterPro" id="IPR036236">
    <property type="entry name" value="Znf_C2H2_sf"/>
</dbReference>
<dbReference type="GO" id="GO:0008270">
    <property type="term" value="F:zinc ion binding"/>
    <property type="evidence" value="ECO:0007669"/>
    <property type="project" value="UniProtKB-KW"/>
</dbReference>